<dbReference type="InterPro" id="IPR011050">
    <property type="entry name" value="Pectin_lyase_fold/virulence"/>
</dbReference>
<dbReference type="Pfam" id="PF02368">
    <property type="entry name" value="Big_2"/>
    <property type="match status" value="1"/>
</dbReference>
<dbReference type="SMART" id="SM00635">
    <property type="entry name" value="BID_2"/>
    <property type="match status" value="1"/>
</dbReference>
<name>A0ABT1MFU6_9BACT</name>
<sequence length="1979" mass="207477">MKKLTHFWKLPSGLWKTVALGLLLSVPSVTFAQTEISDEAGLKGITDMNGSYKLTADITLSDGFIPIGTDGNPFTGTFDGNGFVIKNAAYDGGTNNKVGFFAVAKGATITKLGLENVNFKGKQDVGGLVGQAVENVTISECYVTGFVTGSDHVGAIIGGCSNENGENKVTDTYSTAIVISISSQAGGMVGTTKNIILDKCYFSGICSTSNSNTGGFVSLLEGATKITNSLVVSPYLNGSGSTHRFVGNNNGRTPELVNNYAWEGTQLIQGGTPKTVTDGGDIAGVEGGSKTLDEIKSADFQTTTLTLGDQWKIEAGALPVLAWQKEYSALDYLYGMPATSKVKAGETNTLSAYSTFGKTVKYVSSNPEIATVDENTGLVTGVAKGDVTITASTEADAHSLASSVETQLKVVEVVYNITTADELDNIRFDLAGEFTLANDIELTEDWTPVGTDNAPFTGKFDGNGHVISGLKFQLPAQDRSGFFGVAKAAEISNVGFENVNINGNADVAAIVGKAWGTKVTSCYVANGYIEGRDHVAAIVGGTENGNEGTTVISNCYATVDIYSRDWQAGGILGTMKNAQVLDSYFAGSVECRGGQTCGIVGLVDGESDNNAVKNALCIATKINGPGMLRIVSTQGRPCVLENNYGLVGDKTISEQDQNYGLGKPHGANLETDPRSADIITTMNWTADQWCMKDGIYPVLSWQNGRTINMKLNDISVPAILLVKGLQTTFDLSKEVMTNYGLTCKSSLTCTLDGEAAASTELVDGVITLKDEAQAGDFEATFGCSDPAFSIINSDEVKLQVKILDAERNIASPEDLRLAAQYPVGHFKLTNDIDMSGENFDGIGSEAQPFIGSFDGQGHKIKNITRRPSGKKTGALINVSKGATITGVGLENVDIENIDQDIAGLVAYSQNDNISLCYVTGRIKGNDHVGAITGASHGSTIKNCYVNATVETAAYQAGGITGTADATVFENCYVAGSVTSSTQATEWFYRAGGIIGLTDGPDCTLTGIVSLASVSSPVSGKFLSMADNASCALTAFTNCLYDEGNEAVSRNEESAATNAYELSDSYKDSPRKKAEDARPLAAFSDPATYAGIGWDMDNVWGFSYGESLPTLRLFGMEQYIEISTVEQLQAINDKLDGKYILTADIDLAPVEWTPIGSDQAPFTGTINGNGHIIKNMLITTNADRIGFISAAKNATISKLGFENVSIKAGKQNVAAVVGLAKGGVTIDQCYVTGTILGNDHNASFIGGCSGDQPMNTVSNSYSTAVLIGGQCGGIAGTTKPITVDKCYFAGYIKANSSGFSNGGGIVALPEGGDDASITIVTNCFSVAPYIYAGEWAGEGCNRILGNPDGKKYTLTNNYGLDVTILDQKGNILTATSDVAGFDGESKTMEELKSADFQTNTVGFGSEWKITDGTLPVLAWQTVPANLDVIYGLQTGILKGEIGSTIDLNAYSLFGKDVVYTSGNTDVATIEGNVVTIVGNGESAITASTVEDAHSNAATASFTLSVVTIKTQIETAEDLDNIRFKLDAEYTLVNDIDLTEVEFSPIGTTDAPFTGKLIGNGHIIKGLVINTPEADRVGLFGVTNGATISQVGLESANLKGKADVAGIVGRAFATTISECYVANSYIEGYDHVASLVGMTDGSGSSISNCYGIAEIVSTGYQAGGLVGVLSNGTVEKSYFAGSVKCNIQNTCGIVSLIEGNEQSYIKNVLCLATTIDGGVSLRIVPGNEKCTLENNYAAPWLLIGKGELGTVPETDYNYGLDKPHGANLPVSATSADVITTMGWSSDVWTADGTYPVLKWQDKVYMTIVDVPESVTLSEVDETTTSDFTKKPVTNYGMTLLSGLSCEITGDAAESVVMTDGILSIKDGAETDGTCLLTFGVTNAEKYVLINAEPATTDVTVTLDTDAIDGATADGYKVTVSNGQVIISGLTNAQVALVGMNGQVAAQLSGQSGTVMIDIPTSGVYVVRIVENGTVYTQKVMN</sequence>
<dbReference type="EMBL" id="JANDHW010000004">
    <property type="protein sequence ID" value="MCP9611509.1"/>
    <property type="molecule type" value="Genomic_DNA"/>
</dbReference>
<dbReference type="Proteomes" id="UP001205603">
    <property type="component" value="Unassembled WGS sequence"/>
</dbReference>
<evidence type="ECO:0000256" key="1">
    <source>
        <dbReference type="SAM" id="SignalP"/>
    </source>
</evidence>
<keyword evidence="1" id="KW-0732">Signal</keyword>
<evidence type="ECO:0000313" key="3">
    <source>
        <dbReference type="EMBL" id="MCP9611509.1"/>
    </source>
</evidence>
<reference evidence="3 4" key="1">
    <citation type="submission" date="2022-07" db="EMBL/GenBank/DDBJ databases">
        <title>Fecal culturing of patients with breast cancer.</title>
        <authorList>
            <person name="Teng N.M.Y."/>
            <person name="Kiu R."/>
            <person name="Evans R."/>
            <person name="Baker D.J."/>
            <person name="Zenner C."/>
            <person name="Robinson S.D."/>
            <person name="Hall L.J."/>
        </authorList>
    </citation>
    <scope>NUCLEOTIDE SEQUENCE [LARGE SCALE GENOMIC DNA]</scope>
    <source>
        <strain evidence="3 4">LH1063</strain>
    </source>
</reference>
<dbReference type="Gene3D" id="2.60.40.1080">
    <property type="match status" value="1"/>
</dbReference>
<dbReference type="RefSeq" id="WP_255026338.1">
    <property type="nucleotide sequence ID" value="NZ_JANDHW010000004.1"/>
</dbReference>
<dbReference type="SUPFAM" id="SSF51126">
    <property type="entry name" value="Pectin lyase-like"/>
    <property type="match status" value="1"/>
</dbReference>
<feature type="chain" id="PRO_5046821263" evidence="1">
    <location>
        <begin position="33"/>
        <end position="1979"/>
    </location>
</feature>
<dbReference type="SUPFAM" id="SSF49373">
    <property type="entry name" value="Invasin/intimin cell-adhesion fragments"/>
    <property type="match status" value="1"/>
</dbReference>
<protein>
    <submittedName>
        <fullName evidence="3">Ig-like domain-containing protein</fullName>
    </submittedName>
</protein>
<dbReference type="InterPro" id="IPR026444">
    <property type="entry name" value="Secre_tail"/>
</dbReference>
<dbReference type="InterPro" id="IPR008964">
    <property type="entry name" value="Invasin/intimin_cell_adhesion"/>
</dbReference>
<keyword evidence="4" id="KW-1185">Reference proteome</keyword>
<feature type="signal peptide" evidence="1">
    <location>
        <begin position="1"/>
        <end position="32"/>
    </location>
</feature>
<organism evidence="3 4">
    <name type="scientific">Coprobacter tertius</name>
    <dbReference type="NCBI Taxonomy" id="2944915"/>
    <lineage>
        <taxon>Bacteria</taxon>
        <taxon>Pseudomonadati</taxon>
        <taxon>Bacteroidota</taxon>
        <taxon>Bacteroidia</taxon>
        <taxon>Bacteroidales</taxon>
        <taxon>Barnesiellaceae</taxon>
        <taxon>Coprobacter</taxon>
    </lineage>
</organism>
<accession>A0ABT1MFU6</accession>
<proteinExistence type="predicted"/>
<gene>
    <name evidence="3" type="ORF">NMU02_05335</name>
</gene>
<evidence type="ECO:0000313" key="4">
    <source>
        <dbReference type="Proteomes" id="UP001205603"/>
    </source>
</evidence>
<comment type="caution">
    <text evidence="3">The sequence shown here is derived from an EMBL/GenBank/DDBJ whole genome shotgun (WGS) entry which is preliminary data.</text>
</comment>
<dbReference type="NCBIfam" id="TIGR04183">
    <property type="entry name" value="Por_Secre_tail"/>
    <property type="match status" value="1"/>
</dbReference>
<evidence type="ECO:0000259" key="2">
    <source>
        <dbReference type="SMART" id="SM00635"/>
    </source>
</evidence>
<dbReference type="Gene3D" id="2.160.20.110">
    <property type="match status" value="5"/>
</dbReference>
<feature type="domain" description="BIG2" evidence="2">
    <location>
        <begin position="329"/>
        <end position="405"/>
    </location>
</feature>
<dbReference type="InterPro" id="IPR003343">
    <property type="entry name" value="Big_2"/>
</dbReference>